<keyword evidence="3" id="KW-0808">Transferase</keyword>
<dbReference type="STRING" id="410332.SAMN04488550_3587"/>
<dbReference type="OrthoDB" id="5622056at2"/>
<feature type="transmembrane region" description="Helical" evidence="8">
    <location>
        <begin position="346"/>
        <end position="366"/>
    </location>
</feature>
<dbReference type="GO" id="GO:0005524">
    <property type="term" value="F:ATP binding"/>
    <property type="evidence" value="ECO:0007669"/>
    <property type="project" value="UniProtKB-UniRule"/>
</dbReference>
<protein>
    <recommendedName>
        <fullName evidence="1">non-specific serine/threonine protein kinase</fullName>
        <ecNumber evidence="1">2.7.11.1</ecNumber>
    </recommendedName>
</protein>
<dbReference type="EMBL" id="BAOP01000002">
    <property type="protein sequence ID" value="GAC78205.1"/>
    <property type="molecule type" value="Genomic_DNA"/>
</dbReference>
<keyword evidence="8" id="KW-0812">Transmembrane</keyword>
<dbReference type="Proteomes" id="UP000035009">
    <property type="component" value="Unassembled WGS sequence"/>
</dbReference>
<dbReference type="InterPro" id="IPR011009">
    <property type="entry name" value="Kinase-like_dom_sf"/>
</dbReference>
<dbReference type="Pfam" id="PF00069">
    <property type="entry name" value="Pkinase"/>
    <property type="match status" value="1"/>
</dbReference>
<name>M3UG49_GORML</name>
<dbReference type="EC" id="2.7.11.1" evidence="1"/>
<evidence type="ECO:0000256" key="4">
    <source>
        <dbReference type="ARBA" id="ARBA00022741"/>
    </source>
</evidence>
<reference evidence="10 11" key="1">
    <citation type="submission" date="2013-02" db="EMBL/GenBank/DDBJ databases">
        <title>Whole genome shotgun sequence of Gordonia malaquae NBRC 108250.</title>
        <authorList>
            <person name="Yoshida I."/>
            <person name="Hosoyama A."/>
            <person name="Tsuchikane K."/>
            <person name="Ando Y."/>
            <person name="Baba S."/>
            <person name="Ohji S."/>
            <person name="Hamada M."/>
            <person name="Tamura T."/>
            <person name="Yamazoe A."/>
            <person name="Yamazaki S."/>
            <person name="Fujita N."/>
        </authorList>
    </citation>
    <scope>NUCLEOTIDE SEQUENCE [LARGE SCALE GENOMIC DNA]</scope>
    <source>
        <strain evidence="10 11">NBRC 108250</strain>
    </source>
</reference>
<evidence type="ECO:0000256" key="7">
    <source>
        <dbReference type="PROSITE-ProRule" id="PRU10141"/>
    </source>
</evidence>
<dbReference type="SMART" id="SM00220">
    <property type="entry name" value="S_TKc"/>
    <property type="match status" value="1"/>
</dbReference>
<feature type="domain" description="Protein kinase" evidence="9">
    <location>
        <begin position="16"/>
        <end position="281"/>
    </location>
</feature>
<comment type="caution">
    <text evidence="10">The sequence shown here is derived from an EMBL/GenBank/DDBJ whole genome shotgun (WGS) entry which is preliminary data.</text>
</comment>
<keyword evidence="11" id="KW-1185">Reference proteome</keyword>
<dbReference type="SUPFAM" id="SSF56112">
    <property type="entry name" value="Protein kinase-like (PK-like)"/>
    <property type="match status" value="1"/>
</dbReference>
<dbReference type="InterPro" id="IPR017441">
    <property type="entry name" value="Protein_kinase_ATP_BS"/>
</dbReference>
<sequence length="367" mass="39667">MTSTTELTPDDVFAGHTIVRIVGRGGMGEVYQAHHPRLPRIVALKVLRPEHADNREFRRRFEREAALATRLEHPAIVGVHDRGEDRGRLWISLRYVDGDDALRRVREHGPLRPDAVAQIIQIVASALDYAHGEGVIHRDVKPANILLGGEEGTITSVHITDLGIARPVDDATRITTVDSLVGSVDYTAPERLLDGPLVPATDQYSLGCTAYHLLTGGPPYDFDDLPDVVAGHLSHPVPSATMHNRELAPVVDQVLRRVMSKNPVDRYSDCRAFAADLAAALTFTRRLRPAVLSRPGVLEAGRPRLNSADVLKKTLIDPDVAAAAVCRPPVQAVPLPPPNQPLSSRAAVVVGSLALCVLLLVLVVAAG</sequence>
<proteinExistence type="predicted"/>
<dbReference type="Gene3D" id="1.10.510.10">
    <property type="entry name" value="Transferase(Phosphotransferase) domain 1"/>
    <property type="match status" value="1"/>
</dbReference>
<dbReference type="PROSITE" id="PS50011">
    <property type="entry name" value="PROTEIN_KINASE_DOM"/>
    <property type="match status" value="1"/>
</dbReference>
<evidence type="ECO:0000313" key="11">
    <source>
        <dbReference type="Proteomes" id="UP000035009"/>
    </source>
</evidence>
<dbReference type="InterPro" id="IPR008271">
    <property type="entry name" value="Ser/Thr_kinase_AS"/>
</dbReference>
<dbReference type="PANTHER" id="PTHR43289:SF6">
    <property type="entry name" value="SERINE_THREONINE-PROTEIN KINASE NEKL-3"/>
    <property type="match status" value="1"/>
</dbReference>
<keyword evidence="8" id="KW-1133">Transmembrane helix</keyword>
<dbReference type="AlphaFoldDB" id="M3UG49"/>
<evidence type="ECO:0000256" key="5">
    <source>
        <dbReference type="ARBA" id="ARBA00022777"/>
    </source>
</evidence>
<dbReference type="InterPro" id="IPR000719">
    <property type="entry name" value="Prot_kinase_dom"/>
</dbReference>
<gene>
    <name evidence="10" type="ORF">GM1_002_01830</name>
</gene>
<dbReference type="GO" id="GO:0004674">
    <property type="term" value="F:protein serine/threonine kinase activity"/>
    <property type="evidence" value="ECO:0007669"/>
    <property type="project" value="UniProtKB-KW"/>
</dbReference>
<dbReference type="CDD" id="cd14014">
    <property type="entry name" value="STKc_PknB_like"/>
    <property type="match status" value="1"/>
</dbReference>
<keyword evidence="2 10" id="KW-0723">Serine/threonine-protein kinase</keyword>
<dbReference type="RefSeq" id="WP_008376043.1">
    <property type="nucleotide sequence ID" value="NZ_BAOP01000002.1"/>
</dbReference>
<dbReference type="PROSITE" id="PS00108">
    <property type="entry name" value="PROTEIN_KINASE_ST"/>
    <property type="match status" value="1"/>
</dbReference>
<evidence type="ECO:0000256" key="8">
    <source>
        <dbReference type="SAM" id="Phobius"/>
    </source>
</evidence>
<evidence type="ECO:0000256" key="6">
    <source>
        <dbReference type="ARBA" id="ARBA00022840"/>
    </source>
</evidence>
<organism evidence="10 11">
    <name type="scientific">Gordonia malaquae NBRC 108250</name>
    <dbReference type="NCBI Taxonomy" id="1223542"/>
    <lineage>
        <taxon>Bacteria</taxon>
        <taxon>Bacillati</taxon>
        <taxon>Actinomycetota</taxon>
        <taxon>Actinomycetes</taxon>
        <taxon>Mycobacteriales</taxon>
        <taxon>Gordoniaceae</taxon>
        <taxon>Gordonia</taxon>
    </lineage>
</organism>
<dbReference type="Gene3D" id="3.30.200.20">
    <property type="entry name" value="Phosphorylase Kinase, domain 1"/>
    <property type="match status" value="1"/>
</dbReference>
<evidence type="ECO:0000256" key="1">
    <source>
        <dbReference type="ARBA" id="ARBA00012513"/>
    </source>
</evidence>
<accession>M3UG49</accession>
<dbReference type="eggNOG" id="COG0515">
    <property type="taxonomic scope" value="Bacteria"/>
</dbReference>
<evidence type="ECO:0000313" key="10">
    <source>
        <dbReference type="EMBL" id="GAC78205.1"/>
    </source>
</evidence>
<dbReference type="PROSITE" id="PS00107">
    <property type="entry name" value="PROTEIN_KINASE_ATP"/>
    <property type="match status" value="1"/>
</dbReference>
<evidence type="ECO:0000259" key="9">
    <source>
        <dbReference type="PROSITE" id="PS50011"/>
    </source>
</evidence>
<keyword evidence="6 7" id="KW-0067">ATP-binding</keyword>
<evidence type="ECO:0000256" key="3">
    <source>
        <dbReference type="ARBA" id="ARBA00022679"/>
    </source>
</evidence>
<keyword evidence="4 7" id="KW-0547">Nucleotide-binding</keyword>
<dbReference type="PANTHER" id="PTHR43289">
    <property type="entry name" value="MITOGEN-ACTIVATED PROTEIN KINASE KINASE KINASE 20-RELATED"/>
    <property type="match status" value="1"/>
</dbReference>
<feature type="binding site" evidence="7">
    <location>
        <position position="45"/>
    </location>
    <ligand>
        <name>ATP</name>
        <dbReference type="ChEBI" id="CHEBI:30616"/>
    </ligand>
</feature>
<keyword evidence="8" id="KW-0472">Membrane</keyword>
<evidence type="ECO:0000256" key="2">
    <source>
        <dbReference type="ARBA" id="ARBA00022527"/>
    </source>
</evidence>
<keyword evidence="5 10" id="KW-0418">Kinase</keyword>